<reference evidence="1" key="1">
    <citation type="submission" date="2016-07" db="EMBL/GenBank/DDBJ databases">
        <authorList>
            <person name="Bretaudeau A."/>
        </authorList>
    </citation>
    <scope>NUCLEOTIDE SEQUENCE</scope>
    <source>
        <strain evidence="1">Rice</strain>
        <tissue evidence="1">Whole body</tissue>
    </source>
</reference>
<accession>A0A2H1VTM3</accession>
<dbReference type="AlphaFoldDB" id="A0A2H1VTM3"/>
<gene>
    <name evidence="1" type="ORF">SFRICE_029632</name>
</gene>
<proteinExistence type="predicted"/>
<evidence type="ECO:0000313" key="1">
    <source>
        <dbReference type="EMBL" id="SOQ44106.1"/>
    </source>
</evidence>
<organism evidence="1">
    <name type="scientific">Spodoptera frugiperda</name>
    <name type="common">Fall armyworm</name>
    <dbReference type="NCBI Taxonomy" id="7108"/>
    <lineage>
        <taxon>Eukaryota</taxon>
        <taxon>Metazoa</taxon>
        <taxon>Ecdysozoa</taxon>
        <taxon>Arthropoda</taxon>
        <taxon>Hexapoda</taxon>
        <taxon>Insecta</taxon>
        <taxon>Pterygota</taxon>
        <taxon>Neoptera</taxon>
        <taxon>Endopterygota</taxon>
        <taxon>Lepidoptera</taxon>
        <taxon>Glossata</taxon>
        <taxon>Ditrysia</taxon>
        <taxon>Noctuoidea</taxon>
        <taxon>Noctuidae</taxon>
        <taxon>Amphipyrinae</taxon>
        <taxon>Spodoptera</taxon>
    </lineage>
</organism>
<dbReference type="EMBL" id="ODYU01004341">
    <property type="protein sequence ID" value="SOQ44106.1"/>
    <property type="molecule type" value="Genomic_DNA"/>
</dbReference>
<name>A0A2H1VTM3_SPOFR</name>
<sequence length="124" mass="14103">MKSIQRYAFYPLTGRQRCTLRHLMPLYNVHPLFTLCVISPIYVDIEFVTGCDEESYARSSFFFAAAHGHLKHQRRYKCDAGFLVVGNLRVVGESGIKKIGKEGQSGRAGPTLNIEIRQKTRLKV</sequence>
<protein>
    <submittedName>
        <fullName evidence="1">SFRICE_029632</fullName>
    </submittedName>
</protein>